<dbReference type="Pfam" id="PF00005">
    <property type="entry name" value="ABC_tran"/>
    <property type="match status" value="1"/>
</dbReference>
<dbReference type="InterPro" id="IPR003593">
    <property type="entry name" value="AAA+_ATPase"/>
</dbReference>
<keyword evidence="8 9" id="KW-0472">Membrane</keyword>
<dbReference type="InterPro" id="IPR027417">
    <property type="entry name" value="P-loop_NTPase"/>
</dbReference>
<dbReference type="SUPFAM" id="SSF90123">
    <property type="entry name" value="ABC transporter transmembrane region"/>
    <property type="match status" value="1"/>
</dbReference>
<dbReference type="Proteomes" id="UP000031549">
    <property type="component" value="Unassembled WGS sequence"/>
</dbReference>
<evidence type="ECO:0000259" key="11">
    <source>
        <dbReference type="PROSITE" id="PS50929"/>
    </source>
</evidence>
<evidence type="ECO:0000256" key="2">
    <source>
        <dbReference type="ARBA" id="ARBA00022448"/>
    </source>
</evidence>
<dbReference type="EMBL" id="JTCM02000123">
    <property type="protein sequence ID" value="NEU76655.1"/>
    <property type="molecule type" value="Genomic_DNA"/>
</dbReference>
<dbReference type="InterPro" id="IPR039421">
    <property type="entry name" value="Type_1_exporter"/>
</dbReference>
<evidence type="ECO:0000256" key="4">
    <source>
        <dbReference type="ARBA" id="ARBA00022692"/>
    </source>
</evidence>
<evidence type="ECO:0000256" key="7">
    <source>
        <dbReference type="ARBA" id="ARBA00022989"/>
    </source>
</evidence>
<protein>
    <submittedName>
        <fullName evidence="12">ABC transporter ATP-binding protein</fullName>
    </submittedName>
</protein>
<keyword evidence="13" id="KW-1185">Reference proteome</keyword>
<dbReference type="GO" id="GO:0016887">
    <property type="term" value="F:ATP hydrolysis activity"/>
    <property type="evidence" value="ECO:0007669"/>
    <property type="project" value="InterPro"/>
</dbReference>
<evidence type="ECO:0000256" key="6">
    <source>
        <dbReference type="ARBA" id="ARBA00022840"/>
    </source>
</evidence>
<gene>
    <name evidence="12" type="ORF">PI95_030140</name>
</gene>
<dbReference type="GO" id="GO:0015421">
    <property type="term" value="F:ABC-type oligopeptide transporter activity"/>
    <property type="evidence" value="ECO:0007669"/>
    <property type="project" value="TreeGrafter"/>
</dbReference>
<dbReference type="Pfam" id="PF00664">
    <property type="entry name" value="ABC_membrane"/>
    <property type="match status" value="1"/>
</dbReference>
<dbReference type="PROSITE" id="PS50893">
    <property type="entry name" value="ABC_TRANSPORTER_2"/>
    <property type="match status" value="1"/>
</dbReference>
<dbReference type="GO" id="GO:0005886">
    <property type="term" value="C:plasma membrane"/>
    <property type="evidence" value="ECO:0007669"/>
    <property type="project" value="UniProtKB-SubCell"/>
</dbReference>
<feature type="transmembrane region" description="Helical" evidence="9">
    <location>
        <begin position="75"/>
        <end position="95"/>
    </location>
</feature>
<dbReference type="PROSITE" id="PS00211">
    <property type="entry name" value="ABC_TRANSPORTER_1"/>
    <property type="match status" value="1"/>
</dbReference>
<dbReference type="RefSeq" id="WP_039752884.1">
    <property type="nucleotide sequence ID" value="NZ_JTCM02000123.1"/>
</dbReference>
<dbReference type="PROSITE" id="PS50929">
    <property type="entry name" value="ABC_TM1F"/>
    <property type="match status" value="1"/>
</dbReference>
<keyword evidence="7 9" id="KW-1133">Transmembrane helix</keyword>
<comment type="caution">
    <text evidence="12">The sequence shown here is derived from an EMBL/GenBank/DDBJ whole genome shotgun (WGS) entry which is preliminary data.</text>
</comment>
<keyword evidence="2" id="KW-0813">Transport</keyword>
<proteinExistence type="predicted"/>
<keyword evidence="6 12" id="KW-0067">ATP-binding</keyword>
<dbReference type="Gene3D" id="1.20.1560.10">
    <property type="entry name" value="ABC transporter type 1, transmembrane domain"/>
    <property type="match status" value="1"/>
</dbReference>
<dbReference type="InterPro" id="IPR011527">
    <property type="entry name" value="ABC1_TM_dom"/>
</dbReference>
<dbReference type="FunFam" id="3.40.50.300:FF:000221">
    <property type="entry name" value="Multidrug ABC transporter ATP-binding protein"/>
    <property type="match status" value="1"/>
</dbReference>
<organism evidence="12 13">
    <name type="scientific">Hassallia byssoidea VB512170</name>
    <dbReference type="NCBI Taxonomy" id="1304833"/>
    <lineage>
        <taxon>Bacteria</taxon>
        <taxon>Bacillati</taxon>
        <taxon>Cyanobacteriota</taxon>
        <taxon>Cyanophyceae</taxon>
        <taxon>Nostocales</taxon>
        <taxon>Tolypothrichaceae</taxon>
        <taxon>Hassallia</taxon>
    </lineage>
</organism>
<sequence>MNRRLGRAIARISYLPKTLDLVWTASKGWTIAWAILLVIQGLMPVAMVYLTRSVVDGLVAVMGAGATWQSAQPIIIPAAAMVCVLLLGGSLQTVMEWVRTAQSEFVHDHITTLIHQKSVAVDYAFYESSEYYDRLNRARSDASGQSLSLLENLGNGMQNSITLLAMAAILLPYGAWLAVVLLISALPSLYIILNLNRYYHRWWQGTTTERRRQEYYDALLTNSNTAAELRLFNLGSQFQSTYLKSRHRLRTEYLQILKVQSLGRFSATILGLFVFMAPLSWVVWRILQGKMTLGELALFFQAFQQSRGVMVSLLGNLGQIYKSSLFISNLFEFLELKPQIINPTQPLAIPKQLKQGISFQQVSFGYPGSDRPVLENFNLTIPAGKIVAIVGDNGAGKSTLIKLLCRFYDPESGCIQLDGIDIRDLSVIEYQRLITVLFQFPVSYYVTAAENIALGDWSATPSLDEIELAAKNAGIHEKIASLPQSYNAILGKLFPEGTELSGGQWQRLALARAFLRRAEIIILDEPTSAMDPWAEFDWLERFRTMANGRTAVVITHRFTLAMRADIIHVMRAGKIVESGSHDELLAQGGFYAQSWKEQMEVTSNVPV</sequence>
<accession>A0A846HH31</accession>
<evidence type="ECO:0000313" key="12">
    <source>
        <dbReference type="EMBL" id="NEU76655.1"/>
    </source>
</evidence>
<feature type="transmembrane region" description="Helical" evidence="9">
    <location>
        <begin position="21"/>
        <end position="43"/>
    </location>
</feature>
<dbReference type="InterPro" id="IPR003439">
    <property type="entry name" value="ABC_transporter-like_ATP-bd"/>
</dbReference>
<dbReference type="AlphaFoldDB" id="A0A846HH31"/>
<keyword evidence="3" id="KW-1003">Cell membrane</keyword>
<evidence type="ECO:0000256" key="3">
    <source>
        <dbReference type="ARBA" id="ARBA00022475"/>
    </source>
</evidence>
<evidence type="ECO:0000259" key="10">
    <source>
        <dbReference type="PROSITE" id="PS50893"/>
    </source>
</evidence>
<keyword evidence="5" id="KW-0547">Nucleotide-binding</keyword>
<evidence type="ECO:0000313" key="13">
    <source>
        <dbReference type="Proteomes" id="UP000031549"/>
    </source>
</evidence>
<dbReference type="InterPro" id="IPR036640">
    <property type="entry name" value="ABC1_TM_sf"/>
</dbReference>
<dbReference type="GO" id="GO:0005524">
    <property type="term" value="F:ATP binding"/>
    <property type="evidence" value="ECO:0007669"/>
    <property type="project" value="UniProtKB-KW"/>
</dbReference>
<evidence type="ECO:0000256" key="5">
    <source>
        <dbReference type="ARBA" id="ARBA00022741"/>
    </source>
</evidence>
<dbReference type="SUPFAM" id="SSF52540">
    <property type="entry name" value="P-loop containing nucleoside triphosphate hydrolases"/>
    <property type="match status" value="1"/>
</dbReference>
<name>A0A846HH31_9CYAN</name>
<dbReference type="SMART" id="SM00382">
    <property type="entry name" value="AAA"/>
    <property type="match status" value="1"/>
</dbReference>
<evidence type="ECO:0000256" key="1">
    <source>
        <dbReference type="ARBA" id="ARBA00004651"/>
    </source>
</evidence>
<keyword evidence="4 9" id="KW-0812">Transmembrane</keyword>
<comment type="subcellular location">
    <subcellularLocation>
        <location evidence="1">Cell membrane</location>
        <topology evidence="1">Multi-pass membrane protein</topology>
    </subcellularLocation>
</comment>
<feature type="domain" description="ABC transmembrane type-1" evidence="11">
    <location>
        <begin position="31"/>
        <end position="322"/>
    </location>
</feature>
<reference evidence="12 13" key="1">
    <citation type="journal article" date="2015" name="Genome Announc.">
        <title>Draft Genome Sequence of Cyanobacterium Hassallia byssoidea Strain VB512170, Isolated from Monuments in India.</title>
        <authorList>
            <person name="Singh D."/>
            <person name="Chandrababunaidu M.M."/>
            <person name="Panda A."/>
            <person name="Sen D."/>
            <person name="Bhattacharyya S."/>
            <person name="Adhikary S.P."/>
            <person name="Tripathy S."/>
        </authorList>
    </citation>
    <scope>NUCLEOTIDE SEQUENCE [LARGE SCALE GENOMIC DNA]</scope>
    <source>
        <strain evidence="12 13">VB512170</strain>
    </source>
</reference>
<dbReference type="InterPro" id="IPR017871">
    <property type="entry name" value="ABC_transporter-like_CS"/>
</dbReference>
<dbReference type="Gene3D" id="3.40.50.300">
    <property type="entry name" value="P-loop containing nucleotide triphosphate hydrolases"/>
    <property type="match status" value="1"/>
</dbReference>
<feature type="domain" description="ABC transporter" evidence="10">
    <location>
        <begin position="357"/>
        <end position="597"/>
    </location>
</feature>
<feature type="transmembrane region" description="Helical" evidence="9">
    <location>
        <begin position="265"/>
        <end position="284"/>
    </location>
</feature>
<evidence type="ECO:0000256" key="8">
    <source>
        <dbReference type="ARBA" id="ARBA00023136"/>
    </source>
</evidence>
<dbReference type="PANTHER" id="PTHR43394:SF1">
    <property type="entry name" value="ATP-BINDING CASSETTE SUB-FAMILY B MEMBER 10, MITOCHONDRIAL"/>
    <property type="match status" value="1"/>
</dbReference>
<evidence type="ECO:0000256" key="9">
    <source>
        <dbReference type="SAM" id="Phobius"/>
    </source>
</evidence>
<feature type="transmembrane region" description="Helical" evidence="9">
    <location>
        <begin position="173"/>
        <end position="193"/>
    </location>
</feature>
<dbReference type="PANTHER" id="PTHR43394">
    <property type="entry name" value="ATP-DEPENDENT PERMEASE MDL1, MITOCHONDRIAL"/>
    <property type="match status" value="1"/>
</dbReference>